<evidence type="ECO:0000259" key="3">
    <source>
        <dbReference type="SMART" id="SM00329"/>
    </source>
</evidence>
<dbReference type="WBParaSite" id="Hba_17258">
    <property type="protein sequence ID" value="Hba_17258"/>
    <property type="gene ID" value="Hba_17258"/>
</dbReference>
<evidence type="ECO:0000313" key="5">
    <source>
        <dbReference type="WBParaSite" id="Hba_17258"/>
    </source>
</evidence>
<evidence type="ECO:0000313" key="4">
    <source>
        <dbReference type="Proteomes" id="UP000095283"/>
    </source>
</evidence>
<evidence type="ECO:0000256" key="2">
    <source>
        <dbReference type="SAM" id="MobiDB-lite"/>
    </source>
</evidence>
<dbReference type="SUPFAM" id="SSF55394">
    <property type="entry name" value="Bactericidal permeability-increasing protein, BPI"/>
    <property type="match status" value="2"/>
</dbReference>
<dbReference type="Pfam" id="PF02886">
    <property type="entry name" value="LBP_BPI_CETP_C"/>
    <property type="match status" value="1"/>
</dbReference>
<sequence length="896" mass="100212">MQLEPSGSSKKQGASFGLFVHLIQLLGNFVELTRHSEKITKSNSSVVYPLDIVGFDRLKVTTSEVSKLFGRVDIIILNSGQSQRANWITVDPQVDIACFNVNALGPTILAREYLKNLETDEKGVYPSTQFVVVSSIAGIIPATLSPSYTAAKHAVMGYFRLLALEFSSKGISVSIVCPSLTFAPNNVLMAFSNDISKVNQNRKRGMFEETLEAEKECERDDVWEKYNFKLNGEVLVCPTPAHMSSIRAADLILKSAANKISESWLSKNPIILLMGYANLLVPGITNGIRSNSEIHLEEILTRVFIDPDISVHNKSQKSTCAPPTRRKIDTTDPRNAPLSTNKSTAHEVVVSSPSESNSSVISKKGAPMKLVACKTSEIFKKAITSGVERVKKAEQQQNPKTIGKTSYTLKNKSLIHKENIEESKFKPHLISAVMRLWFCLTIIFFDAQISDALEKNAGIYFRLNQKAVDYITDLASDAMPQILNNMHLPDISVGPATISKIHLNEVKKPNIQAKFVENKGVKANISMPLIRTSAEAAVDMFFPIEAASSLNFIILLLLWNFISAETKFWELILLRSPIVKRNIQTLSYGWKKIPPSPSSRINWRVRCLLITISIYIILQNFVLSSFLVTNVLVTDEVRLDEKQQYRLKYYCLFSLSKEYSLRGYDMVEEQGSRISNMLQDVVFGLDGGILYNDTAAADVDRPRTLNTSVLDKRMIGILLSDYVPNTLFSHIFDNDMGSIHERFEAAHLPKSIRKLGNMLCSKCYLDITAHLTDKPRVEIDDKLGARVELAGNVTVLFHGRQELHDLIHATTRLHITLKPSIRHSRLYGDVSLTSVDVNVFDLGVGGPLAKPIGQLISFAVPRVLWPQVKKRLRFALNKRDSLKLHDGEVKHIFAIN</sequence>
<dbReference type="Pfam" id="PF00106">
    <property type="entry name" value="adh_short"/>
    <property type="match status" value="1"/>
</dbReference>
<feature type="domain" description="Lipid-binding serum glycoprotein C-terminal" evidence="3">
    <location>
        <begin position="709"/>
        <end position="894"/>
    </location>
</feature>
<keyword evidence="1" id="KW-0560">Oxidoreductase</keyword>
<accession>A0A1I7XHT7</accession>
<dbReference type="PANTHER" id="PTHR10504:SF136">
    <property type="entry name" value="NOSE RESISTANT TO FLUOXETINE PROTEIN 5"/>
    <property type="match status" value="1"/>
</dbReference>
<keyword evidence="4" id="KW-1185">Reference proteome</keyword>
<dbReference type="Gene3D" id="3.15.20.10">
    <property type="entry name" value="Bactericidal permeability-increasing protein, domain 2"/>
    <property type="match status" value="1"/>
</dbReference>
<dbReference type="SUPFAM" id="SSF51735">
    <property type="entry name" value="NAD(P)-binding Rossmann-fold domains"/>
    <property type="match status" value="1"/>
</dbReference>
<dbReference type="InterPro" id="IPR020904">
    <property type="entry name" value="Sc_DH/Rdtase_CS"/>
</dbReference>
<dbReference type="AlphaFoldDB" id="A0A1I7XHT7"/>
<dbReference type="PANTHER" id="PTHR10504">
    <property type="entry name" value="BACTERICIDAL PERMEABILITY-INCREASING BPI PROTEIN-RELATED"/>
    <property type="match status" value="1"/>
</dbReference>
<organism evidence="4 5">
    <name type="scientific">Heterorhabditis bacteriophora</name>
    <name type="common">Entomopathogenic nematode worm</name>
    <dbReference type="NCBI Taxonomy" id="37862"/>
    <lineage>
        <taxon>Eukaryota</taxon>
        <taxon>Metazoa</taxon>
        <taxon>Ecdysozoa</taxon>
        <taxon>Nematoda</taxon>
        <taxon>Chromadorea</taxon>
        <taxon>Rhabditida</taxon>
        <taxon>Rhabditina</taxon>
        <taxon>Rhabditomorpha</taxon>
        <taxon>Strongyloidea</taxon>
        <taxon>Heterorhabditidae</taxon>
        <taxon>Heterorhabditis</taxon>
    </lineage>
</organism>
<dbReference type="SMART" id="SM00329">
    <property type="entry name" value="BPI2"/>
    <property type="match status" value="1"/>
</dbReference>
<name>A0A1I7XHT7_HETBA</name>
<dbReference type="GO" id="GO:0016491">
    <property type="term" value="F:oxidoreductase activity"/>
    <property type="evidence" value="ECO:0007669"/>
    <property type="project" value="UniProtKB-KW"/>
</dbReference>
<reference evidence="5" key="1">
    <citation type="submission" date="2016-11" db="UniProtKB">
        <authorList>
            <consortium name="WormBaseParasite"/>
        </authorList>
    </citation>
    <scope>IDENTIFICATION</scope>
</reference>
<feature type="region of interest" description="Disordered" evidence="2">
    <location>
        <begin position="313"/>
        <end position="349"/>
    </location>
</feature>
<dbReference type="InterPro" id="IPR036291">
    <property type="entry name" value="NAD(P)-bd_dom_sf"/>
</dbReference>
<dbReference type="PROSITE" id="PS00061">
    <property type="entry name" value="ADH_SHORT"/>
    <property type="match status" value="1"/>
</dbReference>
<dbReference type="InterPro" id="IPR002347">
    <property type="entry name" value="SDR_fam"/>
</dbReference>
<dbReference type="PRINTS" id="PR00081">
    <property type="entry name" value="GDHRDH"/>
</dbReference>
<dbReference type="InterPro" id="IPR001124">
    <property type="entry name" value="Lipid-bd_serum_glycop_C"/>
</dbReference>
<dbReference type="Proteomes" id="UP000095283">
    <property type="component" value="Unplaced"/>
</dbReference>
<protein>
    <submittedName>
        <fullName evidence="5">BPI2 domain-containing protein</fullName>
    </submittedName>
</protein>
<dbReference type="InterPro" id="IPR032942">
    <property type="entry name" value="BPI/LBP/Plunc"/>
</dbReference>
<dbReference type="GO" id="GO:0008289">
    <property type="term" value="F:lipid binding"/>
    <property type="evidence" value="ECO:0007669"/>
    <property type="project" value="InterPro"/>
</dbReference>
<dbReference type="InterPro" id="IPR017943">
    <property type="entry name" value="Bactericidal_perm-incr_a/b_dom"/>
</dbReference>
<dbReference type="Gene3D" id="3.15.10.10">
    <property type="entry name" value="Bactericidal permeability-increasing protein, domain 1"/>
    <property type="match status" value="1"/>
</dbReference>
<evidence type="ECO:0000256" key="1">
    <source>
        <dbReference type="ARBA" id="ARBA00023002"/>
    </source>
</evidence>
<proteinExistence type="predicted"/>
<dbReference type="GO" id="GO:0005615">
    <property type="term" value="C:extracellular space"/>
    <property type="evidence" value="ECO:0007669"/>
    <property type="project" value="TreeGrafter"/>
</dbReference>
<dbReference type="Gene3D" id="3.40.50.720">
    <property type="entry name" value="NAD(P)-binding Rossmann-like Domain"/>
    <property type="match status" value="1"/>
</dbReference>